<keyword evidence="2" id="KW-1185">Reference proteome</keyword>
<dbReference type="EMBL" id="JBHSIU010000018">
    <property type="protein sequence ID" value="MFC4999319.1"/>
    <property type="molecule type" value="Genomic_DNA"/>
</dbReference>
<dbReference type="SUPFAM" id="SSF81301">
    <property type="entry name" value="Nucleotidyltransferase"/>
    <property type="match status" value="1"/>
</dbReference>
<dbReference type="RefSeq" id="WP_380115716.1">
    <property type="nucleotide sequence ID" value="NZ_JBHSIU010000018.1"/>
</dbReference>
<gene>
    <name evidence="1" type="ORF">ACFPIJ_15900</name>
</gene>
<protein>
    <submittedName>
        <fullName evidence="1">GrpB family protein</fullName>
    </submittedName>
</protein>
<dbReference type="InterPro" id="IPR043519">
    <property type="entry name" value="NT_sf"/>
</dbReference>
<sequence>MRELTLAAPDPVWPQVFRETAARLSRLCAPVPAAIEHIGSTAVPGLVAKPIVDILVGVRPEDHDAVAQRLTDGGYLSFGTAGVEGRTFLRDGGRTVHIHLTEHGGEYWHKRLEFRDRLRRDPAVRAEYAALKERLAAEHPHDTDRYTGAKAPFILSILDGNRTTGGTHD</sequence>
<dbReference type="PANTHER" id="PTHR34822:SF1">
    <property type="entry name" value="GRPB FAMILY PROTEIN"/>
    <property type="match status" value="1"/>
</dbReference>
<accession>A0ABV9VUH7</accession>
<dbReference type="Gene3D" id="3.30.460.10">
    <property type="entry name" value="Beta Polymerase, domain 2"/>
    <property type="match status" value="1"/>
</dbReference>
<proteinExistence type="predicted"/>
<reference evidence="2" key="1">
    <citation type="journal article" date="2019" name="Int. J. Syst. Evol. Microbiol.">
        <title>The Global Catalogue of Microorganisms (GCM) 10K type strain sequencing project: providing services to taxonomists for standard genome sequencing and annotation.</title>
        <authorList>
            <consortium name="The Broad Institute Genomics Platform"/>
            <consortium name="The Broad Institute Genome Sequencing Center for Infectious Disease"/>
            <person name="Wu L."/>
            <person name="Ma J."/>
        </authorList>
    </citation>
    <scope>NUCLEOTIDE SEQUENCE [LARGE SCALE GENOMIC DNA]</scope>
    <source>
        <strain evidence="2">CGMCC 4.7152</strain>
    </source>
</reference>
<dbReference type="Proteomes" id="UP001595912">
    <property type="component" value="Unassembled WGS sequence"/>
</dbReference>
<dbReference type="Pfam" id="PF04229">
    <property type="entry name" value="GrpB"/>
    <property type="match status" value="1"/>
</dbReference>
<organism evidence="1 2">
    <name type="scientific">Dactylosporangium cerinum</name>
    <dbReference type="NCBI Taxonomy" id="1434730"/>
    <lineage>
        <taxon>Bacteria</taxon>
        <taxon>Bacillati</taxon>
        <taxon>Actinomycetota</taxon>
        <taxon>Actinomycetes</taxon>
        <taxon>Micromonosporales</taxon>
        <taxon>Micromonosporaceae</taxon>
        <taxon>Dactylosporangium</taxon>
    </lineage>
</organism>
<dbReference type="InterPro" id="IPR007344">
    <property type="entry name" value="GrpB/CoaE"/>
</dbReference>
<dbReference type="PANTHER" id="PTHR34822">
    <property type="entry name" value="GRPB DOMAIN PROTEIN (AFU_ORTHOLOGUE AFUA_1G01530)"/>
    <property type="match status" value="1"/>
</dbReference>
<evidence type="ECO:0000313" key="2">
    <source>
        <dbReference type="Proteomes" id="UP001595912"/>
    </source>
</evidence>
<comment type="caution">
    <text evidence="1">The sequence shown here is derived from an EMBL/GenBank/DDBJ whole genome shotgun (WGS) entry which is preliminary data.</text>
</comment>
<evidence type="ECO:0000313" key="1">
    <source>
        <dbReference type="EMBL" id="MFC4999319.1"/>
    </source>
</evidence>
<name>A0ABV9VUH7_9ACTN</name>